<dbReference type="Pfam" id="PF00021">
    <property type="entry name" value="UPAR_LY6"/>
    <property type="match status" value="1"/>
</dbReference>
<gene>
    <name evidence="11" type="primary">LOC108940637</name>
</gene>
<evidence type="ECO:0000256" key="8">
    <source>
        <dbReference type="SAM" id="Phobius"/>
    </source>
</evidence>
<dbReference type="GO" id="GO:0005576">
    <property type="term" value="C:extracellular region"/>
    <property type="evidence" value="ECO:0007669"/>
    <property type="project" value="UniProtKB-SubCell"/>
</dbReference>
<protein>
    <submittedName>
        <fullName evidence="11">Phospholipase A2 inhibitor and Ly6/PLAUR domain-containing protein-like</fullName>
    </submittedName>
</protein>
<reference evidence="11" key="2">
    <citation type="submission" date="2025-08" db="UniProtKB">
        <authorList>
            <consortium name="Ensembl"/>
        </authorList>
    </citation>
    <scope>IDENTIFICATION</scope>
</reference>
<dbReference type="Gene3D" id="2.10.60.10">
    <property type="entry name" value="CD59"/>
    <property type="match status" value="2"/>
</dbReference>
<dbReference type="InterPro" id="IPR050918">
    <property type="entry name" value="CNF-like_PLA2_Inhibitor"/>
</dbReference>
<evidence type="ECO:0000256" key="3">
    <source>
        <dbReference type="ARBA" id="ARBA00022475"/>
    </source>
</evidence>
<dbReference type="RefSeq" id="XP_029101781.1">
    <property type="nucleotide sequence ID" value="XM_029245948.1"/>
</dbReference>
<evidence type="ECO:0000256" key="4">
    <source>
        <dbReference type="ARBA" id="ARBA00022525"/>
    </source>
</evidence>
<keyword evidence="7" id="KW-0325">Glycoprotein</keyword>
<proteinExistence type="predicted"/>
<feature type="domain" description="UPAR/Ly6" evidence="10">
    <location>
        <begin position="122"/>
        <end position="204"/>
    </location>
</feature>
<dbReference type="Proteomes" id="UP000694397">
    <property type="component" value="Chromosome 18"/>
</dbReference>
<evidence type="ECO:0000313" key="12">
    <source>
        <dbReference type="Proteomes" id="UP000694397"/>
    </source>
</evidence>
<keyword evidence="8" id="KW-0812">Transmembrane</keyword>
<dbReference type="AlphaFoldDB" id="A0A8C9RN70"/>
<organism evidence="11 12">
    <name type="scientific">Scleropages formosus</name>
    <name type="common">Asian bonytongue</name>
    <name type="synonym">Osteoglossum formosum</name>
    <dbReference type="NCBI Taxonomy" id="113540"/>
    <lineage>
        <taxon>Eukaryota</taxon>
        <taxon>Metazoa</taxon>
        <taxon>Chordata</taxon>
        <taxon>Craniata</taxon>
        <taxon>Vertebrata</taxon>
        <taxon>Euteleostomi</taxon>
        <taxon>Actinopterygii</taxon>
        <taxon>Neopterygii</taxon>
        <taxon>Teleostei</taxon>
        <taxon>Osteoglossocephala</taxon>
        <taxon>Osteoglossomorpha</taxon>
        <taxon>Osteoglossiformes</taxon>
        <taxon>Osteoglossidae</taxon>
        <taxon>Scleropages</taxon>
    </lineage>
</organism>
<feature type="chain" id="PRO_5034686558" evidence="9">
    <location>
        <begin position="21"/>
        <end position="215"/>
    </location>
</feature>
<dbReference type="InterPro" id="IPR016054">
    <property type="entry name" value="LY6_UPA_recep-like"/>
</dbReference>
<sequence length="215" mass="23505">MLYNTPRLIKMNLLLSLILAGTLFSTGHPLECFQGTDATESCTTPVTCQDNDNVCGSSTLAIYTGDCLSRKTGESKCVKPQECVSYSLNLGPERTVLHSECCKTDRCNTGISTEINNSPNGRKCFGCINEDNCTRTVDCRGDEHYCLKVTIKESNKTTKGCASKHYCDHAAIHWQLANKDEKVSCCDGNLCNDAQRLVLGALILLVPLVSIILIQ</sequence>
<evidence type="ECO:0000313" key="11">
    <source>
        <dbReference type="Ensembl" id="ENSSFOP00015015254.2"/>
    </source>
</evidence>
<accession>A0A8C9RN70</accession>
<dbReference type="Ensembl" id="ENSSFOT00015015432.2">
    <property type="protein sequence ID" value="ENSSFOP00015015254.2"/>
    <property type="gene ID" value="ENSSFOG00015009845.2"/>
</dbReference>
<dbReference type="GO" id="GO:0098552">
    <property type="term" value="C:side of membrane"/>
    <property type="evidence" value="ECO:0007669"/>
    <property type="project" value="UniProtKB-KW"/>
</dbReference>
<comment type="subcellular location">
    <subcellularLocation>
        <location evidence="1">Cell membrane</location>
    </subcellularLocation>
    <subcellularLocation>
        <location evidence="2">Secreted</location>
    </subcellularLocation>
</comment>
<feature type="transmembrane region" description="Helical" evidence="8">
    <location>
        <begin position="197"/>
        <end position="214"/>
    </location>
</feature>
<keyword evidence="5 9" id="KW-0732">Signal</keyword>
<evidence type="ECO:0000256" key="1">
    <source>
        <dbReference type="ARBA" id="ARBA00004236"/>
    </source>
</evidence>
<evidence type="ECO:0000259" key="10">
    <source>
        <dbReference type="SMART" id="SM00134"/>
    </source>
</evidence>
<evidence type="ECO:0000256" key="6">
    <source>
        <dbReference type="ARBA" id="ARBA00023136"/>
    </source>
</evidence>
<dbReference type="PANTHER" id="PTHR20914">
    <property type="entry name" value="LY6/PLAUR DOMAIN-CONTAINING PROTEIN 8"/>
    <property type="match status" value="1"/>
</dbReference>
<dbReference type="Pfam" id="PF00087">
    <property type="entry name" value="Toxin_TOLIP"/>
    <property type="match status" value="1"/>
</dbReference>
<evidence type="ECO:0000256" key="2">
    <source>
        <dbReference type="ARBA" id="ARBA00004613"/>
    </source>
</evidence>
<keyword evidence="12" id="KW-1185">Reference proteome</keyword>
<dbReference type="SUPFAM" id="SSF57302">
    <property type="entry name" value="Snake toxin-like"/>
    <property type="match status" value="2"/>
</dbReference>
<reference evidence="11" key="3">
    <citation type="submission" date="2025-09" db="UniProtKB">
        <authorList>
            <consortium name="Ensembl"/>
        </authorList>
    </citation>
    <scope>IDENTIFICATION</scope>
</reference>
<feature type="signal peptide" evidence="9">
    <location>
        <begin position="1"/>
        <end position="20"/>
    </location>
</feature>
<name>A0A8C9RN70_SCLFO</name>
<evidence type="ECO:0000256" key="7">
    <source>
        <dbReference type="ARBA" id="ARBA00023180"/>
    </source>
</evidence>
<dbReference type="SMART" id="SM00134">
    <property type="entry name" value="LU"/>
    <property type="match status" value="2"/>
</dbReference>
<evidence type="ECO:0000256" key="9">
    <source>
        <dbReference type="SAM" id="SignalP"/>
    </source>
</evidence>
<dbReference type="GeneTree" id="ENSGT00940000163304"/>
<dbReference type="InterPro" id="IPR035076">
    <property type="entry name" value="Toxin/TOLIP"/>
</dbReference>
<dbReference type="KEGG" id="sfm:108940637"/>
<keyword evidence="4" id="KW-0964">Secreted</keyword>
<reference evidence="11 12" key="1">
    <citation type="submission" date="2019-04" db="EMBL/GenBank/DDBJ databases">
        <authorList>
            <consortium name="Wellcome Sanger Institute Data Sharing"/>
        </authorList>
    </citation>
    <scope>NUCLEOTIDE SEQUENCE [LARGE SCALE GENOMIC DNA]</scope>
</reference>
<keyword evidence="8" id="KW-1133">Transmembrane helix</keyword>
<dbReference type="OrthoDB" id="5945173at2759"/>
<dbReference type="PANTHER" id="PTHR20914:SF9">
    <property type="entry name" value="COILED, ISOFORM A"/>
    <property type="match status" value="1"/>
</dbReference>
<dbReference type="GO" id="GO:0005886">
    <property type="term" value="C:plasma membrane"/>
    <property type="evidence" value="ECO:0007669"/>
    <property type="project" value="UniProtKB-SubCell"/>
</dbReference>
<feature type="domain" description="UPAR/Ly6" evidence="10">
    <location>
        <begin position="30"/>
        <end position="116"/>
    </location>
</feature>
<keyword evidence="3" id="KW-1003">Cell membrane</keyword>
<evidence type="ECO:0000256" key="5">
    <source>
        <dbReference type="ARBA" id="ARBA00022729"/>
    </source>
</evidence>
<dbReference type="InterPro" id="IPR045860">
    <property type="entry name" value="Snake_toxin-like_sf"/>
</dbReference>
<dbReference type="GeneID" id="108940637"/>
<keyword evidence="6 8" id="KW-0472">Membrane</keyword>